<dbReference type="Pfam" id="PF13041">
    <property type="entry name" value="PPR_2"/>
    <property type="match status" value="1"/>
</dbReference>
<keyword evidence="4" id="KW-1185">Reference proteome</keyword>
<dbReference type="InterPro" id="IPR011990">
    <property type="entry name" value="TPR-like_helical_dom_sf"/>
</dbReference>
<reference evidence="4" key="1">
    <citation type="journal article" date="2013" name="Science">
        <title>The Amborella genome and the evolution of flowering plants.</title>
        <authorList>
            <consortium name="Amborella Genome Project"/>
        </authorList>
    </citation>
    <scope>NUCLEOTIDE SEQUENCE [LARGE SCALE GENOMIC DNA]</scope>
</reference>
<proteinExistence type="predicted"/>
<evidence type="ECO:0000313" key="4">
    <source>
        <dbReference type="Proteomes" id="UP000017836"/>
    </source>
</evidence>
<dbReference type="GO" id="GO:0005739">
    <property type="term" value="C:mitochondrion"/>
    <property type="evidence" value="ECO:0000318"/>
    <property type="project" value="GO_Central"/>
</dbReference>
<dbReference type="Gene3D" id="1.25.40.10">
    <property type="entry name" value="Tetratricopeptide repeat domain"/>
    <property type="match status" value="2"/>
</dbReference>
<dbReference type="HOGENOM" id="CLU_788329_0_0_1"/>
<evidence type="ECO:0000256" key="2">
    <source>
        <dbReference type="PROSITE-ProRule" id="PRU00708"/>
    </source>
</evidence>
<dbReference type="Proteomes" id="UP000017836">
    <property type="component" value="Unassembled WGS sequence"/>
</dbReference>
<accession>W1PPA6</accession>
<dbReference type="PROSITE" id="PS51375">
    <property type="entry name" value="PPR"/>
    <property type="match status" value="2"/>
</dbReference>
<evidence type="ECO:0008006" key="5">
    <source>
        <dbReference type="Google" id="ProtNLM"/>
    </source>
</evidence>
<dbReference type="NCBIfam" id="TIGR00756">
    <property type="entry name" value="PPR"/>
    <property type="match status" value="2"/>
</dbReference>
<dbReference type="EMBL" id="KI392980">
    <property type="protein sequence ID" value="ERN09561.1"/>
    <property type="molecule type" value="Genomic_DNA"/>
</dbReference>
<dbReference type="InterPro" id="IPR046960">
    <property type="entry name" value="PPR_At4g14850-like_plant"/>
</dbReference>
<dbReference type="PANTHER" id="PTHR47926:SF485">
    <property type="entry name" value="REPEAT-LIKE SUPERFAMILY PROTEIN, PUTATIVE-RELATED"/>
    <property type="match status" value="1"/>
</dbReference>
<sequence>MAGRIRMAFSPLTRELLRTKASPLNPDFRTTEYPIISLIDTCGSLTEFHQIHALMLVCGLSNDAFAASRAVQFLASVPSDGPDRAILVFTHTPEPDAFTCNTIIKSLIKNNSLKKALKFYYHHMLEREIQPNHCTFPLLVKISSELKWVLEGEKNHCWVLKLGLEWDLYVRNSLVHMYSIFGNLMAARRLFDTSLELDIVSYNSMVDGYAKNGEVALAREMFDEMPQRNMVSWNSMVNGRAGLLCDFKELIGQMPMELGERIAKRVIDMEPQNIGPYLLLSHIYAANGRWDDVEKVRRMIKNRVSEEKPGCSLVEVDRFGVNSIVGDGLVHKTSMMYSMLAEVATHMKSSGS</sequence>
<dbReference type="Pfam" id="PF20431">
    <property type="entry name" value="E_motif"/>
    <property type="match status" value="1"/>
</dbReference>
<evidence type="ECO:0000256" key="1">
    <source>
        <dbReference type="ARBA" id="ARBA00022737"/>
    </source>
</evidence>
<dbReference type="GO" id="GO:0003723">
    <property type="term" value="F:RNA binding"/>
    <property type="evidence" value="ECO:0000318"/>
    <property type="project" value="GO_Central"/>
</dbReference>
<dbReference type="OMA" id="MAGRIRM"/>
<evidence type="ECO:0000313" key="3">
    <source>
        <dbReference type="EMBL" id="ERN09561.1"/>
    </source>
</evidence>
<dbReference type="Gramene" id="ERN09561">
    <property type="protein sequence ID" value="ERN09561"/>
    <property type="gene ID" value="AMTR_s00029p00159590"/>
</dbReference>
<feature type="repeat" description="PPR" evidence="2">
    <location>
        <begin position="198"/>
        <end position="232"/>
    </location>
</feature>
<dbReference type="GO" id="GO:0009451">
    <property type="term" value="P:RNA modification"/>
    <property type="evidence" value="ECO:0000318"/>
    <property type="project" value="GO_Central"/>
</dbReference>
<gene>
    <name evidence="3" type="ORF">AMTR_s00029p00159590</name>
</gene>
<feature type="repeat" description="PPR" evidence="2">
    <location>
        <begin position="96"/>
        <end position="131"/>
    </location>
</feature>
<dbReference type="InterPro" id="IPR002885">
    <property type="entry name" value="PPR_rpt"/>
</dbReference>
<keyword evidence="1" id="KW-0677">Repeat</keyword>
<dbReference type="AlphaFoldDB" id="W1PPA6"/>
<dbReference type="PANTHER" id="PTHR47926">
    <property type="entry name" value="PENTATRICOPEPTIDE REPEAT-CONTAINING PROTEIN"/>
    <property type="match status" value="1"/>
</dbReference>
<organism evidence="3 4">
    <name type="scientific">Amborella trichopoda</name>
    <dbReference type="NCBI Taxonomy" id="13333"/>
    <lineage>
        <taxon>Eukaryota</taxon>
        <taxon>Viridiplantae</taxon>
        <taxon>Streptophyta</taxon>
        <taxon>Embryophyta</taxon>
        <taxon>Tracheophyta</taxon>
        <taxon>Spermatophyta</taxon>
        <taxon>Magnoliopsida</taxon>
        <taxon>Amborellales</taxon>
        <taxon>Amborellaceae</taxon>
        <taxon>Amborella</taxon>
    </lineage>
</organism>
<dbReference type="Pfam" id="PF12854">
    <property type="entry name" value="PPR_1"/>
    <property type="match status" value="1"/>
</dbReference>
<dbReference type="InterPro" id="IPR046848">
    <property type="entry name" value="E_motif"/>
</dbReference>
<dbReference type="eggNOG" id="KOG4197">
    <property type="taxonomic scope" value="Eukaryota"/>
</dbReference>
<name>W1PPA6_AMBTC</name>
<protein>
    <recommendedName>
        <fullName evidence="5">Pentatricopeptide repeat-containing protein</fullName>
    </recommendedName>
</protein>